<dbReference type="InterPro" id="IPR036397">
    <property type="entry name" value="RNaseH_sf"/>
</dbReference>
<proteinExistence type="predicted"/>
<evidence type="ECO:0000256" key="1">
    <source>
        <dbReference type="ARBA" id="ARBA00022839"/>
    </source>
</evidence>
<dbReference type="EMBL" id="WVIC01000033">
    <property type="protein sequence ID" value="NCJ07795.1"/>
    <property type="molecule type" value="Genomic_DNA"/>
</dbReference>
<dbReference type="Proteomes" id="UP000607397">
    <property type="component" value="Unassembled WGS sequence"/>
</dbReference>
<gene>
    <name evidence="3" type="ORF">GS597_15010</name>
</gene>
<protein>
    <submittedName>
        <fullName evidence="3">Exonuclease</fullName>
    </submittedName>
</protein>
<comment type="caution">
    <text evidence="3">The sequence shown here is derived from an EMBL/GenBank/DDBJ whole genome shotgun (WGS) entry which is preliminary data.</text>
</comment>
<evidence type="ECO:0000259" key="2">
    <source>
        <dbReference type="SMART" id="SM00479"/>
    </source>
</evidence>
<dbReference type="FunFam" id="3.30.420.10:FF:000045">
    <property type="entry name" value="3'-5' exonuclease DinG"/>
    <property type="match status" value="1"/>
</dbReference>
<dbReference type="SUPFAM" id="SSF53098">
    <property type="entry name" value="Ribonuclease H-like"/>
    <property type="match status" value="1"/>
</dbReference>
<keyword evidence="1 3" id="KW-0540">Nuclease</keyword>
<dbReference type="GO" id="GO:0003676">
    <property type="term" value="F:nucleic acid binding"/>
    <property type="evidence" value="ECO:0007669"/>
    <property type="project" value="InterPro"/>
</dbReference>
<dbReference type="SMART" id="SM00479">
    <property type="entry name" value="EXOIII"/>
    <property type="match status" value="1"/>
</dbReference>
<keyword evidence="1 3" id="KW-0378">Hydrolase</keyword>
<reference evidence="3" key="1">
    <citation type="submission" date="2019-12" db="EMBL/GenBank/DDBJ databases">
        <title>High-Quality draft genome sequences of three cyanobacteria isolated from the limestone walls of the Old Cathedral of Coimbra.</title>
        <authorList>
            <person name="Tiago I."/>
            <person name="Soares F."/>
            <person name="Portugal A."/>
        </authorList>
    </citation>
    <scope>NUCLEOTIDE SEQUENCE [LARGE SCALE GENOMIC DNA]</scope>
    <source>
        <strain evidence="3">C</strain>
    </source>
</reference>
<dbReference type="PANTHER" id="PTHR30231">
    <property type="entry name" value="DNA POLYMERASE III SUBUNIT EPSILON"/>
    <property type="match status" value="1"/>
</dbReference>
<evidence type="ECO:0000313" key="4">
    <source>
        <dbReference type="Proteomes" id="UP000607397"/>
    </source>
</evidence>
<dbReference type="PANTHER" id="PTHR30231:SF42">
    <property type="entry name" value="EXONUCLEASE"/>
    <property type="match status" value="1"/>
</dbReference>
<dbReference type="AlphaFoldDB" id="A0A8K2A958"/>
<feature type="domain" description="Exonuclease" evidence="2">
    <location>
        <begin position="3"/>
        <end position="165"/>
    </location>
</feature>
<name>A0A8K2A958_9CYAN</name>
<sequence length="166" mass="18668">MSVFVALDFETADRGRDSACAIGLVRVENAQVTHRHQALIRPPRSQFEFTHIHGIRWRDVVNAPTFGQLWPSIGEFIHDAEFIAAHNASFDKGVLYACCDTHQIQRPQHSFLCTVQLARQIWRLRPTKLPNVCAFLGIDLQHHQALSDAEACARIVIAAQSGYRVG</sequence>
<keyword evidence="1 3" id="KW-0269">Exonuclease</keyword>
<dbReference type="Pfam" id="PF00929">
    <property type="entry name" value="RNase_T"/>
    <property type="match status" value="1"/>
</dbReference>
<organism evidence="3 4">
    <name type="scientific">Petrachloros mirabilis ULC683</name>
    <dbReference type="NCBI Taxonomy" id="2781853"/>
    <lineage>
        <taxon>Bacteria</taxon>
        <taxon>Bacillati</taxon>
        <taxon>Cyanobacteriota</taxon>
        <taxon>Cyanophyceae</taxon>
        <taxon>Synechococcales</taxon>
        <taxon>Petrachlorosaceae</taxon>
        <taxon>Petrachloros</taxon>
        <taxon>Petrachloros mirabilis</taxon>
    </lineage>
</organism>
<keyword evidence="4" id="KW-1185">Reference proteome</keyword>
<accession>A0A8K2A958</accession>
<dbReference type="RefSeq" id="WP_161826273.1">
    <property type="nucleotide sequence ID" value="NZ_WVIC01000033.1"/>
</dbReference>
<dbReference type="GO" id="GO:0008408">
    <property type="term" value="F:3'-5' exonuclease activity"/>
    <property type="evidence" value="ECO:0007669"/>
    <property type="project" value="TreeGrafter"/>
</dbReference>
<dbReference type="GO" id="GO:0005829">
    <property type="term" value="C:cytosol"/>
    <property type="evidence" value="ECO:0007669"/>
    <property type="project" value="TreeGrafter"/>
</dbReference>
<dbReference type="InterPro" id="IPR012337">
    <property type="entry name" value="RNaseH-like_sf"/>
</dbReference>
<dbReference type="InterPro" id="IPR013520">
    <property type="entry name" value="Ribonucl_H"/>
</dbReference>
<evidence type="ECO:0000313" key="3">
    <source>
        <dbReference type="EMBL" id="NCJ07795.1"/>
    </source>
</evidence>
<dbReference type="CDD" id="cd06130">
    <property type="entry name" value="DNA_pol_III_epsilon_like"/>
    <property type="match status" value="1"/>
</dbReference>
<dbReference type="Gene3D" id="3.30.420.10">
    <property type="entry name" value="Ribonuclease H-like superfamily/Ribonuclease H"/>
    <property type="match status" value="1"/>
</dbReference>